<keyword evidence="5" id="KW-1185">Reference proteome</keyword>
<evidence type="ECO:0000256" key="1">
    <source>
        <dbReference type="ARBA" id="ARBA00022857"/>
    </source>
</evidence>
<gene>
    <name evidence="4" type="ORF">Lalb_Chr19g0128191</name>
</gene>
<dbReference type="PANTHER" id="PTHR43364">
    <property type="entry name" value="NADH-SPECIFIC METHYLGLYOXAL REDUCTASE-RELATED"/>
    <property type="match status" value="1"/>
</dbReference>
<accession>A0A6A4NT24</accession>
<evidence type="ECO:0000313" key="4">
    <source>
        <dbReference type="EMBL" id="KAE9592330.1"/>
    </source>
</evidence>
<dbReference type="InterPro" id="IPR020471">
    <property type="entry name" value="AKR"/>
</dbReference>
<proteinExistence type="predicted"/>
<sequence>MASSLCSLFSPIAPSSSSSSNKPRLFSMPLTATNVRKKSTLVCAQRNSLEYRKLGDSDLNISEITLGTMTFGEQNTEKESHDILNYAFENGINALDTAEAYPIPMKKETQGSTDLYVGSWLKSQSRDKIILATKVCGYSERASYLRDNANVLRVDAVNIKESVEKSLKRLGTDYIDLLQIHWPDRYVALFGEYCYDPSKWRPSVPFVEQLQAFQELINEGKVRYIGVSNETSYGVMEFVHAAKVEGLPKIVSIQNSYSLLVRTRFEADLVEVCHPKNCNIGLLSYSPLGGGSLTGKYIDINSEAAKRGRLNLFPGYMERYNKSIAREATIQYLELAKKHGLTPVQLALGFSRDRPFMTSSIIGATSVDQLKEDVDAFLTTERPLPEEINADIEAVFKRYKDPAIL</sequence>
<feature type="domain" description="NADP-dependent oxidoreductase" evidence="3">
    <location>
        <begin position="63"/>
        <end position="394"/>
    </location>
</feature>
<dbReference type="Pfam" id="PF00248">
    <property type="entry name" value="Aldo_ket_red"/>
    <property type="match status" value="1"/>
</dbReference>
<dbReference type="PRINTS" id="PR00069">
    <property type="entry name" value="ALDKETRDTASE"/>
</dbReference>
<dbReference type="InterPro" id="IPR050523">
    <property type="entry name" value="AKR_Detox_Biosynth"/>
</dbReference>
<dbReference type="Gene3D" id="3.20.20.100">
    <property type="entry name" value="NADP-dependent oxidoreductase domain"/>
    <property type="match status" value="1"/>
</dbReference>
<organism evidence="4 5">
    <name type="scientific">Lupinus albus</name>
    <name type="common">White lupine</name>
    <name type="synonym">Lupinus termis</name>
    <dbReference type="NCBI Taxonomy" id="3870"/>
    <lineage>
        <taxon>Eukaryota</taxon>
        <taxon>Viridiplantae</taxon>
        <taxon>Streptophyta</taxon>
        <taxon>Embryophyta</taxon>
        <taxon>Tracheophyta</taxon>
        <taxon>Spermatophyta</taxon>
        <taxon>Magnoliopsida</taxon>
        <taxon>eudicotyledons</taxon>
        <taxon>Gunneridae</taxon>
        <taxon>Pentapetalae</taxon>
        <taxon>rosids</taxon>
        <taxon>fabids</taxon>
        <taxon>Fabales</taxon>
        <taxon>Fabaceae</taxon>
        <taxon>Papilionoideae</taxon>
        <taxon>50 kb inversion clade</taxon>
        <taxon>genistoids sensu lato</taxon>
        <taxon>core genistoids</taxon>
        <taxon>Genisteae</taxon>
        <taxon>Lupinus</taxon>
    </lineage>
</organism>
<dbReference type="GO" id="GO:0016491">
    <property type="term" value="F:oxidoreductase activity"/>
    <property type="evidence" value="ECO:0007669"/>
    <property type="project" value="UniProtKB-KW"/>
</dbReference>
<protein>
    <submittedName>
        <fullName evidence="4">Putative aldo/keto reductase, NADP-dependent oxidoreductase domain-containing protein</fullName>
    </submittedName>
</protein>
<keyword evidence="2" id="KW-0560">Oxidoreductase</keyword>
<evidence type="ECO:0000259" key="3">
    <source>
        <dbReference type="Pfam" id="PF00248"/>
    </source>
</evidence>
<comment type="caution">
    <text evidence="4">The sequence shown here is derived from an EMBL/GenBank/DDBJ whole genome shotgun (WGS) entry which is preliminary data.</text>
</comment>
<dbReference type="FunFam" id="3.20.20.100:FF:000005">
    <property type="entry name" value="NADP(H)-dependent aldo-keto reductase"/>
    <property type="match status" value="1"/>
</dbReference>
<keyword evidence="1" id="KW-0521">NADP</keyword>
<evidence type="ECO:0000256" key="2">
    <source>
        <dbReference type="ARBA" id="ARBA00023002"/>
    </source>
</evidence>
<dbReference type="InterPro" id="IPR036812">
    <property type="entry name" value="NAD(P)_OxRdtase_dom_sf"/>
</dbReference>
<dbReference type="SUPFAM" id="SSF51430">
    <property type="entry name" value="NAD(P)-linked oxidoreductase"/>
    <property type="match status" value="1"/>
</dbReference>
<dbReference type="CDD" id="cd19094">
    <property type="entry name" value="AKR_Tas-like"/>
    <property type="match status" value="1"/>
</dbReference>
<evidence type="ECO:0000313" key="5">
    <source>
        <dbReference type="Proteomes" id="UP000447434"/>
    </source>
</evidence>
<dbReference type="EMBL" id="WOCE01000019">
    <property type="protein sequence ID" value="KAE9592330.1"/>
    <property type="molecule type" value="Genomic_DNA"/>
</dbReference>
<reference evidence="5" key="1">
    <citation type="journal article" date="2020" name="Nat. Commun.">
        <title>Genome sequence of the cluster root forming white lupin.</title>
        <authorList>
            <person name="Hufnagel B."/>
            <person name="Marques A."/>
            <person name="Soriano A."/>
            <person name="Marques L."/>
            <person name="Divol F."/>
            <person name="Doumas P."/>
            <person name="Sallet E."/>
            <person name="Mancinotti D."/>
            <person name="Carrere S."/>
            <person name="Marande W."/>
            <person name="Arribat S."/>
            <person name="Keller J."/>
            <person name="Huneau C."/>
            <person name="Blein T."/>
            <person name="Aime D."/>
            <person name="Laguerre M."/>
            <person name="Taylor J."/>
            <person name="Schubert V."/>
            <person name="Nelson M."/>
            <person name="Geu-Flores F."/>
            <person name="Crespi M."/>
            <person name="Gallardo-Guerrero K."/>
            <person name="Delaux P.-M."/>
            <person name="Salse J."/>
            <person name="Berges H."/>
            <person name="Guyot R."/>
            <person name="Gouzy J."/>
            <person name="Peret B."/>
        </authorList>
    </citation>
    <scope>NUCLEOTIDE SEQUENCE [LARGE SCALE GENOMIC DNA]</scope>
    <source>
        <strain evidence="5">cv. Amiga</strain>
    </source>
</reference>
<dbReference type="Proteomes" id="UP000447434">
    <property type="component" value="Chromosome 19"/>
</dbReference>
<dbReference type="InterPro" id="IPR023210">
    <property type="entry name" value="NADP_OxRdtase_dom"/>
</dbReference>
<dbReference type="OrthoDB" id="2310150at2759"/>
<name>A0A6A4NT24_LUPAL</name>
<dbReference type="PANTHER" id="PTHR43364:SF4">
    <property type="entry name" value="NAD(P)-LINKED OXIDOREDUCTASE SUPERFAMILY PROTEIN"/>
    <property type="match status" value="1"/>
</dbReference>
<dbReference type="AlphaFoldDB" id="A0A6A4NT24"/>